<feature type="repeat" description="PPR" evidence="2">
    <location>
        <begin position="769"/>
        <end position="803"/>
    </location>
</feature>
<dbReference type="PANTHER" id="PTHR46128:SF329">
    <property type="entry name" value="MITOCHONDRIAL GROUP I INTRON SPLICING FACTOR DMR1"/>
    <property type="match status" value="1"/>
</dbReference>
<sequence>MTRVGGAELLAPPRKGSIRATRRMHCARDCHPQCPPMPSCHFALRKLLRQWSSRPPANHRQWHLRQQHLARSYGTRRDESKSGRKQGVSSLDADSSYLDLILGPRENDAVTQTKQSAQDHAEQVAEEAEHDTYGDPSIPSSPGRRWRRERASTPKPYGLDAFRQKTDHTFMSEASRTGDAGRHALLQQQRARQSKSELPIRYVLSAEPDAQSRPDATLDKSVRESHPGSKSVRSTLDRMIAAGLDPKWYIEISKLIKYQKDSRSKSDAVKLPPPPPPSPPVIVPEAIDELDRVIDELEKLLEVTLGCLRRTISPSLWPCAVLWLLHHDPDRALSFLLATFGHAYQHKLYIQISLHYLAWLYSSQVNTSAIGKLVEVAFALSGAWSKVRFLHSKWHGRWYIPIIPYCSKEARVRFFEDMKDFDKVYKVHWSVWLHFVSPFAREDQFDLSLSAILNAKSAGAPLDTGAFRSKCAVLLRRSIRQTGGLRACIFIVDNLVRIGLPLNNQLANIIMLNAVEAGDLKTAFSIYHSLVDHGLQADEYTYAILLKGCKATIDDAEILNATIRDTLSRIDIHKHLVLSTEILHCLALHHTKHNSERAFEIVADAYAQLFDLGPLREIGLMPSKLSQIESSTEARHLPSYYVMYIMIATYLKKPFQSEDADVKGAHALYQRFKSAAEAGIEPFVSMARFDHIFNAFLCTFIKYKRGLLYAAEIVKDMQGKSRPKDAENPFCQPTVYTWSIFVAGFTRHGQMRLAEQVLNYMQTKGIQPNNVTFNTLVTGYANTQDLEGMIDALRRMEADGHTWDEWTVKGTSRLRDQAGLNEELKRQSPAQALDFTADLRGELEQRLSRAEMEEVRGRNVVEESEDERVSREYFQEDSGGGGGRTYSAPPDVQSSTETSYIPI</sequence>
<evidence type="ECO:0000313" key="4">
    <source>
        <dbReference type="EMBL" id="KXT07868.1"/>
    </source>
</evidence>
<evidence type="ECO:0000256" key="1">
    <source>
        <dbReference type="ARBA" id="ARBA00007626"/>
    </source>
</evidence>
<feature type="region of interest" description="Disordered" evidence="3">
    <location>
        <begin position="857"/>
        <end position="903"/>
    </location>
</feature>
<feature type="repeat" description="PPR" evidence="2">
    <location>
        <begin position="734"/>
        <end position="768"/>
    </location>
</feature>
<protein>
    <recommendedName>
        <fullName evidence="6">Pentacotripeptide-repeat region of PRORP domain-containing protein</fullName>
    </recommendedName>
</protein>
<dbReference type="Gene3D" id="1.25.40.10">
    <property type="entry name" value="Tetratricopeptide repeat domain"/>
    <property type="match status" value="2"/>
</dbReference>
<dbReference type="Pfam" id="PF13041">
    <property type="entry name" value="PPR_2"/>
    <property type="match status" value="1"/>
</dbReference>
<feature type="region of interest" description="Disordered" evidence="3">
    <location>
        <begin position="70"/>
        <end position="91"/>
    </location>
</feature>
<dbReference type="InterPro" id="IPR050872">
    <property type="entry name" value="PPR_P_subfamily"/>
</dbReference>
<accession>A0A139HZK0</accession>
<gene>
    <name evidence="4" type="ORF">AC579_9722</name>
</gene>
<feature type="compositionally biased region" description="Basic and acidic residues" evidence="3">
    <location>
        <begin position="857"/>
        <end position="874"/>
    </location>
</feature>
<dbReference type="InterPro" id="IPR002885">
    <property type="entry name" value="PPR_rpt"/>
</dbReference>
<comment type="similarity">
    <text evidence="1">Belongs to the PPR family. P subfamily.</text>
</comment>
<dbReference type="PROSITE" id="PS51375">
    <property type="entry name" value="PPR"/>
    <property type="match status" value="2"/>
</dbReference>
<feature type="compositionally biased region" description="Polar residues" evidence="3">
    <location>
        <begin position="892"/>
        <end position="903"/>
    </location>
</feature>
<evidence type="ECO:0000256" key="2">
    <source>
        <dbReference type="PROSITE-ProRule" id="PRU00708"/>
    </source>
</evidence>
<feature type="compositionally biased region" description="Basic and acidic residues" evidence="3">
    <location>
        <begin position="210"/>
        <end position="227"/>
    </location>
</feature>
<dbReference type="Proteomes" id="UP000073492">
    <property type="component" value="Unassembled WGS sequence"/>
</dbReference>
<feature type="region of interest" description="Disordered" evidence="3">
    <location>
        <begin position="109"/>
        <end position="165"/>
    </location>
</feature>
<dbReference type="InterPro" id="IPR011990">
    <property type="entry name" value="TPR-like_helical_dom_sf"/>
</dbReference>
<evidence type="ECO:0000313" key="5">
    <source>
        <dbReference type="Proteomes" id="UP000073492"/>
    </source>
</evidence>
<dbReference type="NCBIfam" id="TIGR00756">
    <property type="entry name" value="PPR"/>
    <property type="match status" value="2"/>
</dbReference>
<feature type="region of interest" description="Disordered" evidence="3">
    <location>
        <begin position="205"/>
        <end position="233"/>
    </location>
</feature>
<keyword evidence="5" id="KW-1185">Reference proteome</keyword>
<comment type="caution">
    <text evidence="4">The sequence shown here is derived from an EMBL/GenBank/DDBJ whole genome shotgun (WGS) entry which is preliminary data.</text>
</comment>
<proteinExistence type="inferred from homology"/>
<dbReference type="OrthoDB" id="185373at2759"/>
<dbReference type="AlphaFoldDB" id="A0A139HZK0"/>
<evidence type="ECO:0000256" key="3">
    <source>
        <dbReference type="SAM" id="MobiDB-lite"/>
    </source>
</evidence>
<name>A0A139HZK0_9PEZI</name>
<reference evidence="4 5" key="1">
    <citation type="submission" date="2015-07" db="EMBL/GenBank/DDBJ databases">
        <title>Comparative genomics of the Sigatoka disease complex on banana suggests a link between parallel evolutionary changes in Pseudocercospora fijiensis and Pseudocercospora eumusae and increased virulence on the banana host.</title>
        <authorList>
            <person name="Chang T.-C."/>
            <person name="Salvucci A."/>
            <person name="Crous P.W."/>
            <person name="Stergiopoulos I."/>
        </authorList>
    </citation>
    <scope>NUCLEOTIDE SEQUENCE [LARGE SCALE GENOMIC DNA]</scope>
    <source>
        <strain evidence="4 5">CBS 116634</strain>
    </source>
</reference>
<dbReference type="STRING" id="113226.A0A139HZK0"/>
<organism evidence="4 5">
    <name type="scientific">Pseudocercospora musae</name>
    <dbReference type="NCBI Taxonomy" id="113226"/>
    <lineage>
        <taxon>Eukaryota</taxon>
        <taxon>Fungi</taxon>
        <taxon>Dikarya</taxon>
        <taxon>Ascomycota</taxon>
        <taxon>Pezizomycotina</taxon>
        <taxon>Dothideomycetes</taxon>
        <taxon>Dothideomycetidae</taxon>
        <taxon>Mycosphaerellales</taxon>
        <taxon>Mycosphaerellaceae</taxon>
        <taxon>Pseudocercospora</taxon>
    </lineage>
</organism>
<evidence type="ECO:0008006" key="6">
    <source>
        <dbReference type="Google" id="ProtNLM"/>
    </source>
</evidence>
<dbReference type="PANTHER" id="PTHR46128">
    <property type="entry name" value="MITOCHONDRIAL GROUP I INTRON SPLICING FACTOR CCM1"/>
    <property type="match status" value="1"/>
</dbReference>
<dbReference type="EMBL" id="LFZO01000520">
    <property type="protein sequence ID" value="KXT07868.1"/>
    <property type="molecule type" value="Genomic_DNA"/>
</dbReference>